<feature type="compositionally biased region" description="Polar residues" evidence="1">
    <location>
        <begin position="64"/>
        <end position="76"/>
    </location>
</feature>
<feature type="region of interest" description="Disordered" evidence="1">
    <location>
        <begin position="17"/>
        <end position="80"/>
    </location>
</feature>
<evidence type="ECO:0000313" key="2">
    <source>
        <dbReference type="EMBL" id="EXL90239.1"/>
    </source>
</evidence>
<feature type="compositionally biased region" description="Basic and acidic residues" evidence="1">
    <location>
        <begin position="17"/>
        <end position="40"/>
    </location>
</feature>
<proteinExistence type="predicted"/>
<gene>
    <name evidence="2" type="ORF">FOIG_16508</name>
</gene>
<evidence type="ECO:0008006" key="3">
    <source>
        <dbReference type="Google" id="ProtNLM"/>
    </source>
</evidence>
<evidence type="ECO:0000256" key="1">
    <source>
        <dbReference type="SAM" id="MobiDB-lite"/>
    </source>
</evidence>
<dbReference type="HOGENOM" id="CLU_1261572_0_0_1"/>
<protein>
    <recommendedName>
        <fullName evidence="3">C2H2-type domain-containing protein</fullName>
    </recommendedName>
</protein>
<reference evidence="2" key="2">
    <citation type="submission" date="2012-05" db="EMBL/GenBank/DDBJ databases">
        <title>The Genome Annotation of Fusarium oxysporum II5.</title>
        <authorList>
            <consortium name="The Broad Institute Genomics Platform"/>
            <person name="Ma L.-J."/>
            <person name="Corby-Kistler H."/>
            <person name="Broz K."/>
            <person name="Gale L.R."/>
            <person name="Jonkers W."/>
            <person name="O'Donnell K."/>
            <person name="Ploetz R."/>
            <person name="Steinberg C."/>
            <person name="Schwartz D.C."/>
            <person name="VanEtten H."/>
            <person name="Zhou S."/>
            <person name="Young S.K."/>
            <person name="Zeng Q."/>
            <person name="Gargeya S."/>
            <person name="Fitzgerald M."/>
            <person name="Abouelleil A."/>
            <person name="Alvarado L."/>
            <person name="Chapman S.B."/>
            <person name="Gainer-Dewar J."/>
            <person name="Goldberg J."/>
            <person name="Griggs A."/>
            <person name="Gujja S."/>
            <person name="Hansen M."/>
            <person name="Howarth C."/>
            <person name="Imamovic A."/>
            <person name="Ireland A."/>
            <person name="Larimer J."/>
            <person name="McCowan C."/>
            <person name="Murphy C."/>
            <person name="Pearson M."/>
            <person name="Poon T.W."/>
            <person name="Priest M."/>
            <person name="Roberts A."/>
            <person name="Saif S."/>
            <person name="Shea T."/>
            <person name="Sykes S."/>
            <person name="Wortman J."/>
            <person name="Nusbaum C."/>
            <person name="Birren B."/>
        </authorList>
    </citation>
    <scope>NUCLEOTIDE SEQUENCE</scope>
    <source>
        <strain evidence="2">54006</strain>
    </source>
</reference>
<dbReference type="RefSeq" id="XP_031052329.1">
    <property type="nucleotide sequence ID" value="XM_031217969.1"/>
</dbReference>
<dbReference type="Proteomes" id="UP000030685">
    <property type="component" value="Unassembled WGS sequence"/>
</dbReference>
<dbReference type="VEuPathDB" id="FungiDB:FOIG_16508"/>
<accession>X0JZF9</accession>
<dbReference type="GeneID" id="42041683"/>
<sequence>MPFPCDICGTRDLCDRHEKRPHKCDDDGSEKSYGRKENLDRHRRKKHQKDRDCNEVEEYAPDLTNESLSTPQNSSMAGLPHKMPFTNPNSSNRLVYHADVESQVHDYRMPQHHGNQQGPPANLSYDYQDTLVSEQSPDFQLFNQPSYVTEVGNPGVATVTNPTLTHYQISQRSENPLTDTSCLAPEMTTSTHDYPSTFHAPQGHNSMLPDSADFNSMIA</sequence>
<dbReference type="Gene3D" id="3.30.160.60">
    <property type="entry name" value="Classic Zinc Finger"/>
    <property type="match status" value="1"/>
</dbReference>
<dbReference type="EMBL" id="JH658335">
    <property type="protein sequence ID" value="EXL90239.1"/>
    <property type="molecule type" value="Genomic_DNA"/>
</dbReference>
<organism evidence="2">
    <name type="scientific">Fusarium odoratissimum (strain NRRL 54006)</name>
    <dbReference type="NCBI Taxonomy" id="1089451"/>
    <lineage>
        <taxon>Eukaryota</taxon>
        <taxon>Fungi</taxon>
        <taxon>Dikarya</taxon>
        <taxon>Ascomycota</taxon>
        <taxon>Pezizomycotina</taxon>
        <taxon>Sordariomycetes</taxon>
        <taxon>Hypocreomycetidae</taxon>
        <taxon>Hypocreales</taxon>
        <taxon>Nectriaceae</taxon>
        <taxon>Fusarium</taxon>
        <taxon>Fusarium oxysporum species complex</taxon>
        <taxon>Fusarium oxysporum f. sp. cubense (strain race 4)</taxon>
    </lineage>
</organism>
<name>X0JZF9_FUSO5</name>
<reference evidence="2" key="1">
    <citation type="submission" date="2011-11" db="EMBL/GenBank/DDBJ databases">
        <title>The Genome Sequence of Fusarium oxysporum II5.</title>
        <authorList>
            <consortium name="The Broad Institute Genome Sequencing Platform"/>
            <person name="Ma L.-J."/>
            <person name="Gale L.R."/>
            <person name="Schwartz D.C."/>
            <person name="Zhou S."/>
            <person name="Corby-Kistler H."/>
            <person name="Young S.K."/>
            <person name="Zeng Q."/>
            <person name="Gargeya S."/>
            <person name="Fitzgerald M."/>
            <person name="Haas B."/>
            <person name="Abouelleil A."/>
            <person name="Alvarado L."/>
            <person name="Arachchi H.M."/>
            <person name="Berlin A."/>
            <person name="Brown A."/>
            <person name="Chapman S.B."/>
            <person name="Chen Z."/>
            <person name="Dunbar C."/>
            <person name="Freedman E."/>
            <person name="Gearin G."/>
            <person name="Goldberg J."/>
            <person name="Griggs A."/>
            <person name="Gujja S."/>
            <person name="Heiman D."/>
            <person name="Howarth C."/>
            <person name="Larson L."/>
            <person name="Lui A."/>
            <person name="MacDonald P.J.P."/>
            <person name="Montmayeur A."/>
            <person name="Murphy C."/>
            <person name="Neiman D."/>
            <person name="Pearson M."/>
            <person name="Priest M."/>
            <person name="Roberts A."/>
            <person name="Saif S."/>
            <person name="Shea T."/>
            <person name="Shenoy N."/>
            <person name="Sisk P."/>
            <person name="Stolte C."/>
            <person name="Sykes S."/>
            <person name="Wortman J."/>
            <person name="Nusbaum C."/>
            <person name="Birren B."/>
        </authorList>
    </citation>
    <scope>NUCLEOTIDE SEQUENCE [LARGE SCALE GENOMIC DNA]</scope>
    <source>
        <strain evidence="2">54006</strain>
    </source>
</reference>
<dbReference type="AlphaFoldDB" id="X0JZF9"/>